<evidence type="ECO:0000313" key="2">
    <source>
        <dbReference type="WBParaSite" id="PS1159_v2.g1671.t1"/>
    </source>
</evidence>
<accession>A0AC35FEC6</accession>
<evidence type="ECO:0000313" key="1">
    <source>
        <dbReference type="Proteomes" id="UP000887580"/>
    </source>
</evidence>
<protein>
    <submittedName>
        <fullName evidence="2">Uncharacterized protein</fullName>
    </submittedName>
</protein>
<dbReference type="Proteomes" id="UP000887580">
    <property type="component" value="Unplaced"/>
</dbReference>
<reference evidence="2" key="1">
    <citation type="submission" date="2022-11" db="UniProtKB">
        <authorList>
            <consortium name="WormBaseParasite"/>
        </authorList>
    </citation>
    <scope>IDENTIFICATION</scope>
</reference>
<organism evidence="1 2">
    <name type="scientific">Panagrolaimus sp. PS1159</name>
    <dbReference type="NCBI Taxonomy" id="55785"/>
    <lineage>
        <taxon>Eukaryota</taxon>
        <taxon>Metazoa</taxon>
        <taxon>Ecdysozoa</taxon>
        <taxon>Nematoda</taxon>
        <taxon>Chromadorea</taxon>
        <taxon>Rhabditida</taxon>
        <taxon>Tylenchina</taxon>
        <taxon>Panagrolaimomorpha</taxon>
        <taxon>Panagrolaimoidea</taxon>
        <taxon>Panagrolaimidae</taxon>
        <taxon>Panagrolaimus</taxon>
    </lineage>
</organism>
<proteinExistence type="predicted"/>
<name>A0AC35FEC6_9BILA</name>
<dbReference type="WBParaSite" id="PS1159_v2.g1671.t1">
    <property type="protein sequence ID" value="PS1159_v2.g1671.t1"/>
    <property type="gene ID" value="PS1159_v2.g1671"/>
</dbReference>
<sequence length="175" mass="20339">MDQDNQNGVAVSSWNSGDIEPPPPKKARMCNNIVEVLPANDDIPKISKGCTFVDYWKKKADEANDYDKPNCKTYFISFDDISFVEPLKLTEVEENVVKEMGENVNQIQTNQNITTLTYSKFQGLIIELDLKKNLISYDYLYTKEEYEEWKKEYNKAQIEDNDVEENVKDDEDDLI</sequence>